<keyword evidence="2" id="KW-1185">Reference proteome</keyword>
<evidence type="ECO:0000313" key="1">
    <source>
        <dbReference type="EMBL" id="CAG9932947.1"/>
    </source>
</evidence>
<dbReference type="RefSeq" id="WP_239796808.1">
    <property type="nucleotide sequence ID" value="NZ_OU912926.1"/>
</dbReference>
<dbReference type="InterPro" id="IPR021352">
    <property type="entry name" value="DUF2971"/>
</dbReference>
<sequence length="221" mass="25636">MTPPTLLYKYEPFTAQSLQNLKNQVIYFGSPLNFNDPYDCALTPNFKKPTNDEINKIRDHYLADPDLEDNIRQMYKTALPSKLEEIFIRTCENVLKDAIQKFLLNRGVSCFSEKKDNLLMWSHYGDHCKGFCLEFKSSADPFQGLKKVLYKQDIPVFDIVHMLCDEDFDPIIVTLYCTKAIDWAYEQEWRVIHSQAGTALWLSGRSTDRGLFRAGHAICNM</sequence>
<accession>A0ABN8AR84</accession>
<reference evidence="1 2" key="1">
    <citation type="submission" date="2021-10" db="EMBL/GenBank/DDBJ databases">
        <authorList>
            <person name="Koch H."/>
        </authorList>
    </citation>
    <scope>NUCLEOTIDE SEQUENCE [LARGE SCALE GENOMIC DNA]</scope>
    <source>
        <strain evidence="1">6680</strain>
    </source>
</reference>
<organism evidence="1 2">
    <name type="scientific">Candidatus Nitrotoga arctica</name>
    <dbReference type="NCBI Taxonomy" id="453162"/>
    <lineage>
        <taxon>Bacteria</taxon>
        <taxon>Pseudomonadati</taxon>
        <taxon>Pseudomonadota</taxon>
        <taxon>Betaproteobacteria</taxon>
        <taxon>Nitrosomonadales</taxon>
        <taxon>Gallionellaceae</taxon>
        <taxon>Candidatus Nitrotoga</taxon>
    </lineage>
</organism>
<protein>
    <recommendedName>
        <fullName evidence="3">DUF2971 domain-containing protein</fullName>
    </recommendedName>
</protein>
<evidence type="ECO:0000313" key="2">
    <source>
        <dbReference type="Proteomes" id="UP000839052"/>
    </source>
</evidence>
<dbReference type="Pfam" id="PF11185">
    <property type="entry name" value="DUF2971"/>
    <property type="match status" value="1"/>
</dbReference>
<gene>
    <name evidence="1" type="ORF">NTG6680_1694</name>
</gene>
<evidence type="ECO:0008006" key="3">
    <source>
        <dbReference type="Google" id="ProtNLM"/>
    </source>
</evidence>
<dbReference type="EMBL" id="OU912926">
    <property type="protein sequence ID" value="CAG9932947.1"/>
    <property type="molecule type" value="Genomic_DNA"/>
</dbReference>
<name>A0ABN8AR84_9PROT</name>
<dbReference type="Proteomes" id="UP000839052">
    <property type="component" value="Chromosome"/>
</dbReference>
<proteinExistence type="predicted"/>